<dbReference type="KEGG" id="cox:E0W60_00085"/>
<keyword evidence="2" id="KW-0808">Transferase</keyword>
<protein>
    <submittedName>
        <fullName evidence="2">Glycosyltransferase family 1 protein</fullName>
    </submittedName>
</protein>
<gene>
    <name evidence="2" type="ORF">E0W60_00085</name>
</gene>
<evidence type="ECO:0000313" key="3">
    <source>
        <dbReference type="Proteomes" id="UP000295294"/>
    </source>
</evidence>
<dbReference type="EMBL" id="CP038634">
    <property type="protein sequence ID" value="QBY49683.1"/>
    <property type="molecule type" value="Genomic_DNA"/>
</dbReference>
<feature type="domain" description="Spore protein YkvP/CgeB glycosyl transferase-like" evidence="1">
    <location>
        <begin position="208"/>
        <end position="334"/>
    </location>
</feature>
<sequence length="363" mass="41171">MIKRRQLAAPLRLAFVACNKNAARWRDDASYLYRCENIAEALKQQGHTVWQGHVTRLPWLQRWDVVVFHRPRATWHVRAALHWLRHRRVTVVADVDDLIFDAGMAEFSPGVVNGLVTLERTVRLFRAHHDAFARFDRIVVSTAPLAEHVRRMVPRAAVHIAPNAVHWRWRDLPRPAVTTTQAIAYLPGTRSHDRDFATIAPVLTRILGRHPQATLHVTGPLRFSLDVLPGQVVHQPKVPFDRFHECFKGVRVNLAPLSDSPFNRCKSAIKVLEAAWWGVPTVVSPLADAERLADAGAHIAPTEEAFEETLERLLADDTSYLRAVDGLRERILHSGDVYRVASDWLQFVMHGRDSRLDAGSRAP</sequence>
<dbReference type="OrthoDB" id="5123492at2"/>
<dbReference type="RefSeq" id="WP_135702498.1">
    <property type="nucleotide sequence ID" value="NZ_CP038634.1"/>
</dbReference>
<dbReference type="Proteomes" id="UP000295294">
    <property type="component" value="Chromosome 1"/>
</dbReference>
<dbReference type="SUPFAM" id="SSF53756">
    <property type="entry name" value="UDP-Glycosyltransferase/glycogen phosphorylase"/>
    <property type="match status" value="1"/>
</dbReference>
<proteinExistence type="predicted"/>
<dbReference type="Gene3D" id="3.40.50.2000">
    <property type="entry name" value="Glycogen Phosphorylase B"/>
    <property type="match status" value="1"/>
</dbReference>
<evidence type="ECO:0000313" key="2">
    <source>
        <dbReference type="EMBL" id="QBY49683.1"/>
    </source>
</evidence>
<dbReference type="Pfam" id="PF13524">
    <property type="entry name" value="Glyco_trans_1_2"/>
    <property type="match status" value="1"/>
</dbReference>
<dbReference type="AlphaFoldDB" id="A0A4P7L9U3"/>
<accession>A0A4P7L9U3</accession>
<dbReference type="InterPro" id="IPR055259">
    <property type="entry name" value="YkvP/CgeB_Glyco_trans-like"/>
</dbReference>
<reference evidence="2 3" key="1">
    <citation type="submission" date="2019-03" db="EMBL/GenBank/DDBJ databases">
        <title>Efficiently degradation of phenoxyalkanoic acid herbicides by Cupriavidus oxalaticus strain X32.</title>
        <authorList>
            <person name="Sheng X."/>
        </authorList>
    </citation>
    <scope>NUCLEOTIDE SEQUENCE [LARGE SCALE GENOMIC DNA]</scope>
    <source>
        <strain evidence="2 3">X32</strain>
    </source>
</reference>
<organism evidence="2 3">
    <name type="scientific">Cupriavidus oxalaticus</name>
    <dbReference type="NCBI Taxonomy" id="96344"/>
    <lineage>
        <taxon>Bacteria</taxon>
        <taxon>Pseudomonadati</taxon>
        <taxon>Pseudomonadota</taxon>
        <taxon>Betaproteobacteria</taxon>
        <taxon>Burkholderiales</taxon>
        <taxon>Burkholderiaceae</taxon>
        <taxon>Cupriavidus</taxon>
    </lineage>
</organism>
<dbReference type="GO" id="GO:0016740">
    <property type="term" value="F:transferase activity"/>
    <property type="evidence" value="ECO:0007669"/>
    <property type="project" value="UniProtKB-KW"/>
</dbReference>
<name>A0A4P7L9U3_9BURK</name>
<evidence type="ECO:0000259" key="1">
    <source>
        <dbReference type="Pfam" id="PF13524"/>
    </source>
</evidence>